<proteinExistence type="predicted"/>
<dbReference type="EMBL" id="BAABGT010000119">
    <property type="protein sequence ID" value="GAA4559387.1"/>
    <property type="molecule type" value="Genomic_DNA"/>
</dbReference>
<dbReference type="PANTHER" id="PTHR44379">
    <property type="entry name" value="OXIDOREDUCTASE WITH IRON-SULFUR SUBUNIT"/>
    <property type="match status" value="1"/>
</dbReference>
<dbReference type="Pfam" id="PF01799">
    <property type="entry name" value="Fer2_2"/>
    <property type="match status" value="1"/>
</dbReference>
<organism evidence="7 8">
    <name type="scientific">Pseudonocardia xishanensis</name>
    <dbReference type="NCBI Taxonomy" id="630995"/>
    <lineage>
        <taxon>Bacteria</taxon>
        <taxon>Bacillati</taxon>
        <taxon>Actinomycetota</taxon>
        <taxon>Actinomycetes</taxon>
        <taxon>Pseudonocardiales</taxon>
        <taxon>Pseudonocardiaceae</taxon>
        <taxon>Pseudonocardia</taxon>
    </lineage>
</organism>
<dbReference type="Pfam" id="PF00111">
    <property type="entry name" value="Fer2"/>
    <property type="match status" value="1"/>
</dbReference>
<evidence type="ECO:0000259" key="6">
    <source>
        <dbReference type="PROSITE" id="PS51085"/>
    </source>
</evidence>
<evidence type="ECO:0000256" key="2">
    <source>
        <dbReference type="ARBA" id="ARBA00022723"/>
    </source>
</evidence>
<dbReference type="RefSeq" id="WP_345427294.1">
    <property type="nucleotide sequence ID" value="NZ_BAABGT010000119.1"/>
</dbReference>
<comment type="caution">
    <text evidence="7">The sequence shown here is derived from an EMBL/GenBank/DDBJ whole genome shotgun (WGS) entry which is preliminary data.</text>
</comment>
<evidence type="ECO:0000313" key="8">
    <source>
        <dbReference type="Proteomes" id="UP001501598"/>
    </source>
</evidence>
<evidence type="ECO:0000256" key="5">
    <source>
        <dbReference type="ARBA" id="ARBA00023014"/>
    </source>
</evidence>
<evidence type="ECO:0000256" key="1">
    <source>
        <dbReference type="ARBA" id="ARBA00022714"/>
    </source>
</evidence>
<keyword evidence="5" id="KW-0411">Iron-sulfur</keyword>
<protein>
    <submittedName>
        <fullName evidence="7">(2Fe-2S)-binding protein</fullName>
    </submittedName>
</protein>
<keyword evidence="8" id="KW-1185">Reference proteome</keyword>
<dbReference type="InterPro" id="IPR012675">
    <property type="entry name" value="Beta-grasp_dom_sf"/>
</dbReference>
<feature type="domain" description="2Fe-2S ferredoxin-type" evidence="6">
    <location>
        <begin position="1"/>
        <end position="75"/>
    </location>
</feature>
<keyword evidence="3" id="KW-0560">Oxidoreductase</keyword>
<dbReference type="InterPro" id="IPR002888">
    <property type="entry name" value="2Fe-2S-bd"/>
</dbReference>
<dbReference type="SUPFAM" id="SSF47741">
    <property type="entry name" value="CO dehydrogenase ISP C-domain like"/>
    <property type="match status" value="1"/>
</dbReference>
<keyword evidence="2" id="KW-0479">Metal-binding</keyword>
<dbReference type="PROSITE" id="PS51085">
    <property type="entry name" value="2FE2S_FER_2"/>
    <property type="match status" value="1"/>
</dbReference>
<sequence>MKLTVNGRPAEVDVPGGTSLVEVLREHLHLRGTKIGCGTGRCGACTVRLGDRTVASCLLPVALAEGEEITTVEGLAAPDGPPHPVQAAMIACHGVQCGACTPGMVVTLATYLDAEPAPDADGVRHALTGNLCRCTGYHTIVDAAMTAAQEGHP</sequence>
<evidence type="ECO:0000256" key="4">
    <source>
        <dbReference type="ARBA" id="ARBA00023004"/>
    </source>
</evidence>
<dbReference type="InterPro" id="IPR051452">
    <property type="entry name" value="Diverse_Oxidoreductases"/>
</dbReference>
<dbReference type="SUPFAM" id="SSF54292">
    <property type="entry name" value="2Fe-2S ferredoxin-like"/>
    <property type="match status" value="1"/>
</dbReference>
<dbReference type="InterPro" id="IPR006058">
    <property type="entry name" value="2Fe2S_fd_BS"/>
</dbReference>
<dbReference type="Gene3D" id="1.10.150.120">
    <property type="entry name" value="[2Fe-2S]-binding domain"/>
    <property type="match status" value="1"/>
</dbReference>
<keyword evidence="4" id="KW-0408">Iron</keyword>
<dbReference type="InterPro" id="IPR036884">
    <property type="entry name" value="2Fe-2S-bd_dom_sf"/>
</dbReference>
<name>A0ABP8S2J7_9PSEU</name>
<keyword evidence="1" id="KW-0001">2Fe-2S</keyword>
<dbReference type="PROSITE" id="PS00197">
    <property type="entry name" value="2FE2S_FER_1"/>
    <property type="match status" value="1"/>
</dbReference>
<dbReference type="Gene3D" id="3.10.20.30">
    <property type="match status" value="1"/>
</dbReference>
<dbReference type="InterPro" id="IPR001041">
    <property type="entry name" value="2Fe-2S_ferredoxin-type"/>
</dbReference>
<reference evidence="8" key="1">
    <citation type="journal article" date="2019" name="Int. J. Syst. Evol. Microbiol.">
        <title>The Global Catalogue of Microorganisms (GCM) 10K type strain sequencing project: providing services to taxonomists for standard genome sequencing and annotation.</title>
        <authorList>
            <consortium name="The Broad Institute Genomics Platform"/>
            <consortium name="The Broad Institute Genome Sequencing Center for Infectious Disease"/>
            <person name="Wu L."/>
            <person name="Ma J."/>
        </authorList>
    </citation>
    <scope>NUCLEOTIDE SEQUENCE [LARGE SCALE GENOMIC DNA]</scope>
    <source>
        <strain evidence="8">JCM 17906</strain>
    </source>
</reference>
<gene>
    <name evidence="7" type="ORF">GCM10023175_67250</name>
</gene>
<dbReference type="PANTHER" id="PTHR44379:SF5">
    <property type="entry name" value="OXIDOREDUCTASE WITH IRON-SULFUR SUBUNIT"/>
    <property type="match status" value="1"/>
</dbReference>
<dbReference type="Proteomes" id="UP001501598">
    <property type="component" value="Unassembled WGS sequence"/>
</dbReference>
<dbReference type="InterPro" id="IPR036010">
    <property type="entry name" value="2Fe-2S_ferredoxin-like_sf"/>
</dbReference>
<evidence type="ECO:0000256" key="3">
    <source>
        <dbReference type="ARBA" id="ARBA00023002"/>
    </source>
</evidence>
<dbReference type="CDD" id="cd00207">
    <property type="entry name" value="fer2"/>
    <property type="match status" value="1"/>
</dbReference>
<accession>A0ABP8S2J7</accession>
<evidence type="ECO:0000313" key="7">
    <source>
        <dbReference type="EMBL" id="GAA4559387.1"/>
    </source>
</evidence>